<accession>A0A2H0WLL0</accession>
<comment type="function">
    <text evidence="10">Cell wall formation. Catalyzes the transfer of a GlcNAc subunit on undecaprenyl-pyrophosphoryl-MurNAc-pentapeptide (lipid intermediate I) to form undecaprenyl-pyrophosphoryl-MurNAc-(pentapeptide)GlcNAc (lipid intermediate II).</text>
</comment>
<dbReference type="InterPro" id="IPR006009">
    <property type="entry name" value="GlcNAc_MurG"/>
</dbReference>
<evidence type="ECO:0000256" key="4">
    <source>
        <dbReference type="ARBA" id="ARBA00022679"/>
    </source>
</evidence>
<dbReference type="SUPFAM" id="SSF53756">
    <property type="entry name" value="UDP-Glycosyltransferase/glycogen phosphorylase"/>
    <property type="match status" value="1"/>
</dbReference>
<evidence type="ECO:0000256" key="8">
    <source>
        <dbReference type="ARBA" id="ARBA00023306"/>
    </source>
</evidence>
<dbReference type="UniPathway" id="UPA00219"/>
<dbReference type="Pfam" id="PF03033">
    <property type="entry name" value="Glyco_transf_28"/>
    <property type="match status" value="1"/>
</dbReference>
<dbReference type="GO" id="GO:0008360">
    <property type="term" value="P:regulation of cell shape"/>
    <property type="evidence" value="ECO:0007669"/>
    <property type="project" value="UniProtKB-KW"/>
</dbReference>
<organism evidence="13 14">
    <name type="scientific">Candidatus Tagabacteria bacterium CG09_land_8_20_14_0_10_41_14</name>
    <dbReference type="NCBI Taxonomy" id="1975021"/>
    <lineage>
        <taxon>Bacteria</taxon>
        <taxon>Candidatus Tagaibacteriota</taxon>
    </lineage>
</organism>
<feature type="binding site" evidence="10">
    <location>
        <position position="304"/>
    </location>
    <ligand>
        <name>UDP-N-acetyl-alpha-D-glucosamine</name>
        <dbReference type="ChEBI" id="CHEBI:57705"/>
    </ligand>
</feature>
<dbReference type="GO" id="GO:0051301">
    <property type="term" value="P:cell division"/>
    <property type="evidence" value="ECO:0007669"/>
    <property type="project" value="UniProtKB-KW"/>
</dbReference>
<reference evidence="14" key="1">
    <citation type="submission" date="2017-09" db="EMBL/GenBank/DDBJ databases">
        <title>Depth-based differentiation of microbial function through sediment-hosted aquifers and enrichment of novel symbionts in the deep terrestrial subsurface.</title>
        <authorList>
            <person name="Probst A.J."/>
            <person name="Ladd B."/>
            <person name="Jarett J.K."/>
            <person name="Geller-Mcgrath D.E."/>
            <person name="Sieber C.M.K."/>
            <person name="Emerson J.B."/>
            <person name="Anantharaman K."/>
            <person name="Thomas B.C."/>
            <person name="Malmstrom R."/>
            <person name="Stieglmeier M."/>
            <person name="Klingl A."/>
            <person name="Woyke T."/>
            <person name="Ryan C.M."/>
            <person name="Banfield J.F."/>
        </authorList>
    </citation>
    <scope>NUCLEOTIDE SEQUENCE [LARGE SCALE GENOMIC DNA]</scope>
</reference>
<dbReference type="EMBL" id="PEZL01000017">
    <property type="protein sequence ID" value="PIS13544.1"/>
    <property type="molecule type" value="Genomic_DNA"/>
</dbReference>
<dbReference type="CDD" id="cd03785">
    <property type="entry name" value="GT28_MurG"/>
    <property type="match status" value="1"/>
</dbReference>
<dbReference type="GO" id="GO:0005975">
    <property type="term" value="P:carbohydrate metabolic process"/>
    <property type="evidence" value="ECO:0007669"/>
    <property type="project" value="InterPro"/>
</dbReference>
<comment type="pathway">
    <text evidence="10">Cell wall biogenesis; peptidoglycan biosynthesis.</text>
</comment>
<dbReference type="GO" id="GO:0050511">
    <property type="term" value="F:undecaprenyldiphospho-muramoylpentapeptide beta-N-acetylglucosaminyltransferase activity"/>
    <property type="evidence" value="ECO:0007669"/>
    <property type="project" value="UniProtKB-UniRule"/>
</dbReference>
<dbReference type="InterPro" id="IPR007235">
    <property type="entry name" value="Glyco_trans_28_C"/>
</dbReference>
<keyword evidence="3 10" id="KW-0328">Glycosyltransferase</keyword>
<dbReference type="InterPro" id="IPR004276">
    <property type="entry name" value="GlycoTrans_28_N"/>
</dbReference>
<evidence type="ECO:0000256" key="5">
    <source>
        <dbReference type="ARBA" id="ARBA00022960"/>
    </source>
</evidence>
<comment type="catalytic activity">
    <reaction evidence="10">
        <text>di-trans,octa-cis-undecaprenyl diphospho-N-acetyl-alpha-D-muramoyl-L-alanyl-D-glutamyl-meso-2,6-diaminopimeloyl-D-alanyl-D-alanine + UDP-N-acetyl-alpha-D-glucosamine = di-trans,octa-cis-undecaprenyl diphospho-[N-acetyl-alpha-D-glucosaminyl-(1-&gt;4)]-N-acetyl-alpha-D-muramoyl-L-alanyl-D-glutamyl-meso-2,6-diaminopimeloyl-D-alanyl-D-alanine + UDP + H(+)</text>
        <dbReference type="Rhea" id="RHEA:31227"/>
        <dbReference type="ChEBI" id="CHEBI:15378"/>
        <dbReference type="ChEBI" id="CHEBI:57705"/>
        <dbReference type="ChEBI" id="CHEBI:58223"/>
        <dbReference type="ChEBI" id="CHEBI:61387"/>
        <dbReference type="ChEBI" id="CHEBI:61388"/>
        <dbReference type="EC" id="2.4.1.227"/>
    </reaction>
</comment>
<proteinExistence type="inferred from homology"/>
<dbReference type="Proteomes" id="UP000230353">
    <property type="component" value="Unassembled WGS sequence"/>
</dbReference>
<dbReference type="EC" id="2.4.1.227" evidence="10"/>
<evidence type="ECO:0000259" key="11">
    <source>
        <dbReference type="Pfam" id="PF03033"/>
    </source>
</evidence>
<dbReference type="Gene3D" id="3.40.50.2000">
    <property type="entry name" value="Glycogen Phosphorylase B"/>
    <property type="match status" value="2"/>
</dbReference>
<keyword evidence="2 10" id="KW-0132">Cell division</keyword>
<dbReference type="HAMAP" id="MF_00033">
    <property type="entry name" value="MurG"/>
    <property type="match status" value="1"/>
</dbReference>
<keyword evidence="6 10" id="KW-0573">Peptidoglycan synthesis</keyword>
<keyword evidence="5 10" id="KW-0133">Cell shape</keyword>
<keyword evidence="4 10" id="KW-0808">Transferase</keyword>
<feature type="binding site" evidence="10">
    <location>
        <position position="199"/>
    </location>
    <ligand>
        <name>UDP-N-acetyl-alpha-D-glucosamine</name>
        <dbReference type="ChEBI" id="CHEBI:57705"/>
    </ligand>
</feature>
<evidence type="ECO:0000313" key="13">
    <source>
        <dbReference type="EMBL" id="PIS13544.1"/>
    </source>
</evidence>
<keyword evidence="7 10" id="KW-0472">Membrane</keyword>
<evidence type="ECO:0000256" key="3">
    <source>
        <dbReference type="ARBA" id="ARBA00022676"/>
    </source>
</evidence>
<dbReference type="PANTHER" id="PTHR21015">
    <property type="entry name" value="UDP-N-ACETYLGLUCOSAMINE--N-ACETYLMURAMYL-(PENTAPEPTIDE) PYROPHOSPHORYL-UNDECAPRENOL N-ACETYLGLUCOSAMINE TRANSFERASE 1"/>
    <property type="match status" value="1"/>
</dbReference>
<comment type="caution">
    <text evidence="10">Lacks conserved residue(s) required for the propagation of feature annotation.</text>
</comment>
<sequence length="376" mass="42163">MKILLTGGGTGGHFYPLIAITEAIYELSEEERLLAPEIILASDSKHNAERIKTEQIIFKKIPAGKIRRYFSLLNFIDIFKTLVGILKSVWLVYSEMPDVIFGKGGYASFPVLFAARILRIPTMLHESDSVPGRVNRWGSKFAKKIAISFPETAKYFPKDKTALTGTPVRKSIIGFTQEEGREIFNVEPNVPVILVLGGSQGSQKINDVITLIAPEIVKKWQIIHQCGKKNFKETQGRAQVALENSIFKNRYHLYPYLNDADLRNASSVSDLIISRAGGTAIYEIAAWKLPSIIIPIRKSAQNHQRENAYAYSQTGAADIIEEENLTPHVLLSEIERIISDEEKKKKMKQAAKEFSKTEAARKIAQEIINLGLEHAK</sequence>
<evidence type="ECO:0000313" key="14">
    <source>
        <dbReference type="Proteomes" id="UP000230353"/>
    </source>
</evidence>
<dbReference type="GO" id="GO:0005886">
    <property type="term" value="C:plasma membrane"/>
    <property type="evidence" value="ECO:0007669"/>
    <property type="project" value="UniProtKB-SubCell"/>
</dbReference>
<dbReference type="Pfam" id="PF04101">
    <property type="entry name" value="Glyco_tran_28_C"/>
    <property type="match status" value="1"/>
</dbReference>
<feature type="domain" description="Glycosyltransferase family 28 N-terminal" evidence="11">
    <location>
        <begin position="3"/>
        <end position="147"/>
    </location>
</feature>
<keyword evidence="9 10" id="KW-0961">Cell wall biogenesis/degradation</keyword>
<keyword evidence="8 10" id="KW-0131">Cell cycle</keyword>
<feature type="binding site" evidence="10">
    <location>
        <position position="169"/>
    </location>
    <ligand>
        <name>UDP-N-acetyl-alpha-D-glucosamine</name>
        <dbReference type="ChEBI" id="CHEBI:57705"/>
    </ligand>
</feature>
<dbReference type="GO" id="GO:0009252">
    <property type="term" value="P:peptidoglycan biosynthetic process"/>
    <property type="evidence" value="ECO:0007669"/>
    <property type="project" value="UniProtKB-UniRule"/>
</dbReference>
<comment type="caution">
    <text evidence="13">The sequence shown here is derived from an EMBL/GenBank/DDBJ whole genome shotgun (WGS) entry which is preliminary data.</text>
</comment>
<evidence type="ECO:0000256" key="7">
    <source>
        <dbReference type="ARBA" id="ARBA00023136"/>
    </source>
</evidence>
<evidence type="ECO:0000256" key="9">
    <source>
        <dbReference type="ARBA" id="ARBA00023316"/>
    </source>
</evidence>
<gene>
    <name evidence="10 13" type="primary">murG</name>
    <name evidence="13" type="ORF">COT67_01235</name>
</gene>
<name>A0A2H0WLL0_9BACT</name>
<comment type="subcellular location">
    <subcellularLocation>
        <location evidence="10">Cell membrane</location>
        <topology evidence="10">Peripheral membrane protein</topology>
        <orientation evidence="10">Cytoplasmic side</orientation>
    </subcellularLocation>
</comment>
<dbReference type="PANTHER" id="PTHR21015:SF27">
    <property type="entry name" value="UDP-N-ACETYLGLUCOSAMINE--N-ACETYLMURAMYL-(PENTAPEPTIDE) PYROPHOSPHORYL-UNDECAPRENOL N-ACETYLGLUCOSAMINE TRANSFERASE"/>
    <property type="match status" value="1"/>
</dbReference>
<feature type="domain" description="Glycosyl transferase family 28 C-terminal" evidence="12">
    <location>
        <begin position="192"/>
        <end position="361"/>
    </location>
</feature>
<evidence type="ECO:0000256" key="2">
    <source>
        <dbReference type="ARBA" id="ARBA00022618"/>
    </source>
</evidence>
<feature type="binding site" evidence="10">
    <location>
        <begin position="10"/>
        <end position="12"/>
    </location>
    <ligand>
        <name>UDP-N-acetyl-alpha-D-glucosamine</name>
        <dbReference type="ChEBI" id="CHEBI:57705"/>
    </ligand>
</feature>
<comment type="similarity">
    <text evidence="10">Belongs to the glycosyltransferase 28 family. MurG subfamily.</text>
</comment>
<dbReference type="GO" id="GO:0051991">
    <property type="term" value="F:UDP-N-acetyl-D-glucosamine:N-acetylmuramoyl-L-alanyl-D-glutamyl-meso-2,6-diaminopimelyl-D-alanyl-D-alanine-diphosphoundecaprenol 4-beta-N-acetylglucosaminlytransferase activity"/>
    <property type="evidence" value="ECO:0007669"/>
    <property type="project" value="RHEA"/>
</dbReference>
<protein>
    <recommendedName>
        <fullName evidence="10">UDP-N-acetylglucosamine--N-acetylmuramyl-(pentapeptide) pyrophosphoryl-undecaprenol N-acetylglucosamine transferase</fullName>
        <ecNumber evidence="10">2.4.1.227</ecNumber>
    </recommendedName>
    <alternativeName>
        <fullName evidence="10">Undecaprenyl-PP-MurNAc-pentapeptide-UDPGlcNAc GlcNAc transferase</fullName>
    </alternativeName>
</protein>
<dbReference type="AlphaFoldDB" id="A0A2H0WLL0"/>
<evidence type="ECO:0000256" key="10">
    <source>
        <dbReference type="HAMAP-Rule" id="MF_00033"/>
    </source>
</evidence>
<dbReference type="NCBIfam" id="TIGR01133">
    <property type="entry name" value="murG"/>
    <property type="match status" value="1"/>
</dbReference>
<dbReference type="GO" id="GO:0071555">
    <property type="term" value="P:cell wall organization"/>
    <property type="evidence" value="ECO:0007669"/>
    <property type="project" value="UniProtKB-KW"/>
</dbReference>
<evidence type="ECO:0000256" key="1">
    <source>
        <dbReference type="ARBA" id="ARBA00022475"/>
    </source>
</evidence>
<evidence type="ECO:0000256" key="6">
    <source>
        <dbReference type="ARBA" id="ARBA00022984"/>
    </source>
</evidence>
<evidence type="ECO:0000259" key="12">
    <source>
        <dbReference type="Pfam" id="PF04101"/>
    </source>
</evidence>
<keyword evidence="1 10" id="KW-1003">Cell membrane</keyword>